<name>A0AAD7J9G8_9AGAR</name>
<feature type="compositionally biased region" description="Pro residues" evidence="1">
    <location>
        <begin position="169"/>
        <end position="179"/>
    </location>
</feature>
<dbReference type="Proteomes" id="UP001215598">
    <property type="component" value="Unassembled WGS sequence"/>
</dbReference>
<proteinExistence type="predicted"/>
<reference evidence="2" key="1">
    <citation type="submission" date="2023-03" db="EMBL/GenBank/DDBJ databases">
        <title>Massive genome expansion in bonnet fungi (Mycena s.s.) driven by repeated elements and novel gene families across ecological guilds.</title>
        <authorList>
            <consortium name="Lawrence Berkeley National Laboratory"/>
            <person name="Harder C.B."/>
            <person name="Miyauchi S."/>
            <person name="Viragh M."/>
            <person name="Kuo A."/>
            <person name="Thoen E."/>
            <person name="Andreopoulos B."/>
            <person name="Lu D."/>
            <person name="Skrede I."/>
            <person name="Drula E."/>
            <person name="Henrissat B."/>
            <person name="Morin E."/>
            <person name="Kohler A."/>
            <person name="Barry K."/>
            <person name="LaButti K."/>
            <person name="Morin E."/>
            <person name="Salamov A."/>
            <person name="Lipzen A."/>
            <person name="Mereny Z."/>
            <person name="Hegedus B."/>
            <person name="Baldrian P."/>
            <person name="Stursova M."/>
            <person name="Weitz H."/>
            <person name="Taylor A."/>
            <person name="Grigoriev I.V."/>
            <person name="Nagy L.G."/>
            <person name="Martin F."/>
            <person name="Kauserud H."/>
        </authorList>
    </citation>
    <scope>NUCLEOTIDE SEQUENCE</scope>
    <source>
        <strain evidence="2">CBHHK182m</strain>
    </source>
</reference>
<dbReference type="EMBL" id="JARKIB010000044">
    <property type="protein sequence ID" value="KAJ7757471.1"/>
    <property type="molecule type" value="Genomic_DNA"/>
</dbReference>
<accession>A0AAD7J9G8</accession>
<keyword evidence="3" id="KW-1185">Reference proteome</keyword>
<sequence length="324" mass="36416">MRSIRYPACPTSEPLHIDFFEGSWPEYKADYFSYFVDIQLEIWRSLENASLPRLQTLSIGRMITHFPRILSETDPFLALFRTLDTLSLSVVSLAHPLQDFVPEGILRFNDTLSSMLTAARNITSLELGLYLLLSPSIEPFAFEALVFPALTALSLHNIMLQGAPDPDPDAPPSPDPPLEIPDEGPKFTAETFILNHSATLQHLALYNCAVSALHGVWHRVFNRFGAQLPGLIEFTLMTSVSGLTFPYARDIRRGRYRVMPSIHDNPQDVAALEHFQNAVMFRRNSMAFDPVPTAGLKSRFRCPPRSAIFGSKGRQMLNVTELLN</sequence>
<evidence type="ECO:0000256" key="1">
    <source>
        <dbReference type="SAM" id="MobiDB-lite"/>
    </source>
</evidence>
<feature type="region of interest" description="Disordered" evidence="1">
    <location>
        <begin position="163"/>
        <end position="182"/>
    </location>
</feature>
<evidence type="ECO:0000313" key="2">
    <source>
        <dbReference type="EMBL" id="KAJ7757471.1"/>
    </source>
</evidence>
<gene>
    <name evidence="2" type="ORF">B0H16DRAFT_665232</name>
</gene>
<comment type="caution">
    <text evidence="2">The sequence shown here is derived from an EMBL/GenBank/DDBJ whole genome shotgun (WGS) entry which is preliminary data.</text>
</comment>
<protein>
    <submittedName>
        <fullName evidence="2">Uncharacterized protein</fullName>
    </submittedName>
</protein>
<dbReference type="AlphaFoldDB" id="A0AAD7J9G8"/>
<evidence type="ECO:0000313" key="3">
    <source>
        <dbReference type="Proteomes" id="UP001215598"/>
    </source>
</evidence>
<organism evidence="2 3">
    <name type="scientific">Mycena metata</name>
    <dbReference type="NCBI Taxonomy" id="1033252"/>
    <lineage>
        <taxon>Eukaryota</taxon>
        <taxon>Fungi</taxon>
        <taxon>Dikarya</taxon>
        <taxon>Basidiomycota</taxon>
        <taxon>Agaricomycotina</taxon>
        <taxon>Agaricomycetes</taxon>
        <taxon>Agaricomycetidae</taxon>
        <taxon>Agaricales</taxon>
        <taxon>Marasmiineae</taxon>
        <taxon>Mycenaceae</taxon>
        <taxon>Mycena</taxon>
    </lineage>
</organism>